<dbReference type="GO" id="GO:0005634">
    <property type="term" value="C:nucleus"/>
    <property type="evidence" value="ECO:0007669"/>
    <property type="project" value="UniProtKB-SubCell"/>
</dbReference>
<name>A0A9R1RIC7_TRITD</name>
<sequence length="363" mass="40151">MVRKKVPLRYIGEDSTRRRTYETRRNYLTKKVGELGILCNTKACVLVYDEGASEPYVYPSHAEAVEILNRYKAMPNMPQFKKTTSQEEFLTKCLAKLQHQANKLQSEREDRDIRALLHKAMLGGNLNAEEVASVGCTSGEIHQSLVERIAKTNPQLPVFQPQVPYVTGGVNMGPPSMYQASSQQQAGGQPSFFQPQAPYITGRANMGPSSMNQASPQQQACGQPPLFQPQAQYQAPPPQQAGRQLSVFQPQAPYIAGSADMGPPAMYQAPPHQQEGWKPPVFQPQAQYVTGSVDMGPPRMYQALQQQEGWRNLVRSEEDHSALVYNGNGYSTGGHDGVGTSSSASFPLDDMMSFLDDMEFELS</sequence>
<comment type="subcellular location">
    <subcellularLocation>
        <location evidence="1">Nucleus</location>
    </subcellularLocation>
</comment>
<feature type="domain" description="MADS-box" evidence="7">
    <location>
        <begin position="1"/>
        <end position="50"/>
    </location>
</feature>
<dbReference type="Proteomes" id="UP000324705">
    <property type="component" value="Chromosome 2B"/>
</dbReference>
<gene>
    <name evidence="8" type="ORF">TRITD_2Bv1G044400</name>
</gene>
<dbReference type="Gene3D" id="3.40.1810.10">
    <property type="entry name" value="Transcription factor, MADS-box"/>
    <property type="match status" value="1"/>
</dbReference>
<dbReference type="OMA" id="GRANMGP"/>
<evidence type="ECO:0000256" key="1">
    <source>
        <dbReference type="ARBA" id="ARBA00004123"/>
    </source>
</evidence>
<dbReference type="InterPro" id="IPR050142">
    <property type="entry name" value="MADS-box/MEF2_TF"/>
</dbReference>
<dbReference type="PROSITE" id="PS50066">
    <property type="entry name" value="MADS_BOX_2"/>
    <property type="match status" value="1"/>
</dbReference>
<evidence type="ECO:0000256" key="3">
    <source>
        <dbReference type="ARBA" id="ARBA00023125"/>
    </source>
</evidence>
<keyword evidence="2" id="KW-0805">Transcription regulation</keyword>
<dbReference type="PANTHER" id="PTHR48019">
    <property type="entry name" value="SERUM RESPONSE FACTOR HOMOLOG"/>
    <property type="match status" value="1"/>
</dbReference>
<evidence type="ECO:0000313" key="8">
    <source>
        <dbReference type="EMBL" id="VAH42663.1"/>
    </source>
</evidence>
<feature type="region of interest" description="Disordered" evidence="6">
    <location>
        <begin position="205"/>
        <end position="224"/>
    </location>
</feature>
<dbReference type="EMBL" id="LT934114">
    <property type="protein sequence ID" value="VAH42663.1"/>
    <property type="molecule type" value="Genomic_DNA"/>
</dbReference>
<proteinExistence type="predicted"/>
<protein>
    <recommendedName>
        <fullName evidence="7">MADS-box domain-containing protein</fullName>
    </recommendedName>
</protein>
<dbReference type="InterPro" id="IPR002100">
    <property type="entry name" value="TF_MADSbox"/>
</dbReference>
<dbReference type="InterPro" id="IPR036879">
    <property type="entry name" value="TF_MADSbox_sf"/>
</dbReference>
<keyword evidence="9" id="KW-1185">Reference proteome</keyword>
<accession>A0A9R1RIC7</accession>
<evidence type="ECO:0000259" key="7">
    <source>
        <dbReference type="PROSITE" id="PS50066"/>
    </source>
</evidence>
<evidence type="ECO:0000256" key="5">
    <source>
        <dbReference type="ARBA" id="ARBA00023242"/>
    </source>
</evidence>
<evidence type="ECO:0000313" key="9">
    <source>
        <dbReference type="Proteomes" id="UP000324705"/>
    </source>
</evidence>
<organism evidence="8 9">
    <name type="scientific">Triticum turgidum subsp. durum</name>
    <name type="common">Durum wheat</name>
    <name type="synonym">Triticum durum</name>
    <dbReference type="NCBI Taxonomy" id="4567"/>
    <lineage>
        <taxon>Eukaryota</taxon>
        <taxon>Viridiplantae</taxon>
        <taxon>Streptophyta</taxon>
        <taxon>Embryophyta</taxon>
        <taxon>Tracheophyta</taxon>
        <taxon>Spermatophyta</taxon>
        <taxon>Magnoliopsida</taxon>
        <taxon>Liliopsida</taxon>
        <taxon>Poales</taxon>
        <taxon>Poaceae</taxon>
        <taxon>BOP clade</taxon>
        <taxon>Pooideae</taxon>
        <taxon>Triticodae</taxon>
        <taxon>Triticeae</taxon>
        <taxon>Triticinae</taxon>
        <taxon>Triticum</taxon>
    </lineage>
</organism>
<dbReference type="SMART" id="SM00432">
    <property type="entry name" value="MADS"/>
    <property type="match status" value="1"/>
</dbReference>
<evidence type="ECO:0000256" key="2">
    <source>
        <dbReference type="ARBA" id="ARBA00023015"/>
    </source>
</evidence>
<keyword evidence="5" id="KW-0539">Nucleus</keyword>
<dbReference type="SUPFAM" id="SSF55455">
    <property type="entry name" value="SRF-like"/>
    <property type="match status" value="1"/>
</dbReference>
<feature type="compositionally biased region" description="Polar residues" evidence="6">
    <location>
        <begin position="207"/>
        <end position="221"/>
    </location>
</feature>
<dbReference type="GO" id="GO:0003677">
    <property type="term" value="F:DNA binding"/>
    <property type="evidence" value="ECO:0007669"/>
    <property type="project" value="UniProtKB-KW"/>
</dbReference>
<evidence type="ECO:0000256" key="6">
    <source>
        <dbReference type="SAM" id="MobiDB-lite"/>
    </source>
</evidence>
<dbReference type="Pfam" id="PF00319">
    <property type="entry name" value="SRF-TF"/>
    <property type="match status" value="1"/>
</dbReference>
<dbReference type="AlphaFoldDB" id="A0A9R1RIC7"/>
<dbReference type="GO" id="GO:0046983">
    <property type="term" value="F:protein dimerization activity"/>
    <property type="evidence" value="ECO:0007669"/>
    <property type="project" value="InterPro"/>
</dbReference>
<dbReference type="Gramene" id="TRITD2Bv1G044400.1">
    <property type="protein sequence ID" value="TRITD2Bv1G044400.1"/>
    <property type="gene ID" value="TRITD2Bv1G044400"/>
</dbReference>
<evidence type="ECO:0000256" key="4">
    <source>
        <dbReference type="ARBA" id="ARBA00023163"/>
    </source>
</evidence>
<reference evidence="8 9" key="1">
    <citation type="submission" date="2017-09" db="EMBL/GenBank/DDBJ databases">
        <authorList>
            <consortium name="International Durum Wheat Genome Sequencing Consortium (IDWGSC)"/>
            <person name="Milanesi L."/>
        </authorList>
    </citation>
    <scope>NUCLEOTIDE SEQUENCE [LARGE SCALE GENOMIC DNA]</scope>
    <source>
        <strain evidence="9">cv. Svevo</strain>
    </source>
</reference>
<keyword evidence="4" id="KW-0804">Transcription</keyword>
<keyword evidence="3" id="KW-0238">DNA-binding</keyword>